<evidence type="ECO:0000256" key="4">
    <source>
        <dbReference type="ARBA" id="ARBA00022737"/>
    </source>
</evidence>
<keyword evidence="7" id="KW-1185">Reference proteome</keyword>
<gene>
    <name evidence="6" type="ORF">C4D60_Mb10t05080</name>
</gene>
<dbReference type="FunFam" id="3.80.10.10:FF:000801">
    <property type="entry name" value="Outer arm dynein light chain 1"/>
    <property type="match status" value="1"/>
</dbReference>
<dbReference type="InterPro" id="IPR001611">
    <property type="entry name" value="Leu-rich_rpt"/>
</dbReference>
<dbReference type="Pfam" id="PF12799">
    <property type="entry name" value="LRR_4"/>
    <property type="match status" value="1"/>
</dbReference>
<dbReference type="SUPFAM" id="SSF52058">
    <property type="entry name" value="L domain-like"/>
    <property type="match status" value="1"/>
</dbReference>
<feature type="region of interest" description="Disordered" evidence="5">
    <location>
        <begin position="454"/>
        <end position="488"/>
    </location>
</feature>
<keyword evidence="2" id="KW-0963">Cytoplasm</keyword>
<comment type="caution">
    <text evidence="6">The sequence shown here is derived from an EMBL/GenBank/DDBJ whole genome shotgun (WGS) entry which is preliminary data.</text>
</comment>
<accession>A0A4S8IW46</accession>
<dbReference type="GO" id="GO:0005737">
    <property type="term" value="C:cytoplasm"/>
    <property type="evidence" value="ECO:0007669"/>
    <property type="project" value="UniProtKB-SubCell"/>
</dbReference>
<dbReference type="Proteomes" id="UP000317650">
    <property type="component" value="Chromosome 10"/>
</dbReference>
<dbReference type="EMBL" id="PYDT01000008">
    <property type="protein sequence ID" value="THU52544.1"/>
    <property type="molecule type" value="Genomic_DNA"/>
</dbReference>
<dbReference type="InterPro" id="IPR025875">
    <property type="entry name" value="Leu-rich_rpt_4"/>
</dbReference>
<feature type="compositionally biased region" description="Basic and acidic residues" evidence="5">
    <location>
        <begin position="504"/>
        <end position="515"/>
    </location>
</feature>
<evidence type="ECO:0000256" key="2">
    <source>
        <dbReference type="ARBA" id="ARBA00022490"/>
    </source>
</evidence>
<sequence>MVIVTGDRYLEHLVQFVERNAGPLLEGALTLKLNPVGLHYVHTRLEALQELEGLLAGAPVDYLRAYVSDLGDHRALEQLRRILGLLTALKVVSVLPPPGRDPTPLSLLPFGRLKVLELRGCDLSTTAAKGLLDLRHTLEKLICHNSTDALRHVFASRIADIKDSPAWNKLRFVSCTCNGLVLMDESLQLLPVVETLDLSRNRFAKLDNIRKCIKLRYLDLGFNHLRTISPLSEVSCQIVKLVLRNNALTSLRGIENLKSLEGLDLSYNIISSFTDLEILTGLPSLHNLWLEGNPICCSRWYRAHVFSFFSNLEKLKLDEKVISTREYWERHVIFARRQKRPAGYGFYFPAKDASEDESRISMKKKKHSRLASIEEEEQRRIIYSDQESLSCDSDSLRKEEIISDNDTRVADLINRAKYMKNDQSVLWLREFQEYIDQTPDEAEVKSCSTEFSLAPHDMRQRKGHKPSEASSTHVANPAEISSGGTGSSILESDMSFKDAYPYIGDHRSNDREKMESSVVNSGNVSPIEQNLGLNSEQDILKYNLTEPQGVSPLELKLHSSPSYSTVEGHQVEGITKLGSLTAVDEIIGSQSSMYPRSPPHYREDILHRRLYLEEEFLQQSADSLSVRSSDSDTSCSDVASCELNSSNSDLDGLLIQTSANQGFSGYSLASLNLEYHAERKHDKASVRENSILISDNSTEQESDIGILKNGDKPSSTHGISVNGGYGFAHGTSQEVGDIEKQRGKEKLKRRFITLSEDLHKKPIYEKLNGDLEFIKTDGYGQWNITSEEPSVKSEQSCCNNHPSIVGGCNSCAKAGTSSLDLAQYEHIMDFFHRKVAGFGASETFEEIVRCDCVFQCGAVFQESEVAVLRSCEDKLYVLLIEATPDGRDIISEVLGCHKFEDLREVVVGLGLQALRIYLEGSTTYLFFTRISEKSKSLLSLLKLCDSTALSRSCSLTSWEQVQVKLLEKCLFKDLKIGIFFYSMLLFWHDDSEGESWLTRSIFVVKGYMLVCIENLVQFGSSIDDCGLTCPYYSLDSCCAIQDILEMVIELGDSRCLTLTFADFMSGVDCFADNAEKEKLSIEASKVRTWKLKWYSEETLFKFVALLKAIRAGLTATPLPLKGIS</sequence>
<dbReference type="PANTHER" id="PTHR15454:SF69">
    <property type="entry name" value="SERINE_THREONINE-PROTEIN KINASE 11-INTERACTING PROTEIN"/>
    <property type="match status" value="1"/>
</dbReference>
<organism evidence="6 7">
    <name type="scientific">Musa balbisiana</name>
    <name type="common">Banana</name>
    <dbReference type="NCBI Taxonomy" id="52838"/>
    <lineage>
        <taxon>Eukaryota</taxon>
        <taxon>Viridiplantae</taxon>
        <taxon>Streptophyta</taxon>
        <taxon>Embryophyta</taxon>
        <taxon>Tracheophyta</taxon>
        <taxon>Spermatophyta</taxon>
        <taxon>Magnoliopsida</taxon>
        <taxon>Liliopsida</taxon>
        <taxon>Zingiberales</taxon>
        <taxon>Musaceae</taxon>
        <taxon>Musa</taxon>
    </lineage>
</organism>
<evidence type="ECO:0008006" key="8">
    <source>
        <dbReference type="Google" id="ProtNLM"/>
    </source>
</evidence>
<dbReference type="FunFam" id="3.80.10.10:FF:000502">
    <property type="entry name" value="Predicted protein"/>
    <property type="match status" value="1"/>
</dbReference>
<protein>
    <recommendedName>
        <fullName evidence="8">Serine/threonine-protein kinase 11-interacting protein</fullName>
    </recommendedName>
</protein>
<dbReference type="Gene3D" id="3.80.10.10">
    <property type="entry name" value="Ribonuclease Inhibitor"/>
    <property type="match status" value="2"/>
</dbReference>
<dbReference type="PANTHER" id="PTHR15454">
    <property type="entry name" value="NISCHARIN RELATED"/>
    <property type="match status" value="1"/>
</dbReference>
<keyword evidence="3" id="KW-0433">Leucine-rich repeat</keyword>
<keyword evidence="4" id="KW-0677">Repeat</keyword>
<proteinExistence type="predicted"/>
<evidence type="ECO:0000256" key="5">
    <source>
        <dbReference type="SAM" id="MobiDB-lite"/>
    </source>
</evidence>
<name>A0A4S8IW46_MUSBA</name>
<dbReference type="SMART" id="SM00365">
    <property type="entry name" value="LRR_SD22"/>
    <property type="match status" value="4"/>
</dbReference>
<comment type="subcellular location">
    <subcellularLocation>
        <location evidence="1">Cytoplasm</location>
    </subcellularLocation>
</comment>
<feature type="region of interest" description="Disordered" evidence="5">
    <location>
        <begin position="501"/>
        <end position="525"/>
    </location>
</feature>
<dbReference type="STRING" id="52838.A0A4S8IW46"/>
<dbReference type="PROSITE" id="PS51450">
    <property type="entry name" value="LRR"/>
    <property type="match status" value="2"/>
</dbReference>
<dbReference type="InterPro" id="IPR032675">
    <property type="entry name" value="LRR_dom_sf"/>
</dbReference>
<reference evidence="6 7" key="1">
    <citation type="journal article" date="2019" name="Nat. Plants">
        <title>Genome sequencing of Musa balbisiana reveals subgenome evolution and function divergence in polyploid bananas.</title>
        <authorList>
            <person name="Yao X."/>
        </authorList>
    </citation>
    <scope>NUCLEOTIDE SEQUENCE [LARGE SCALE GENOMIC DNA]</scope>
    <source>
        <strain evidence="7">cv. DH-PKW</strain>
        <tissue evidence="6">Leaves</tissue>
    </source>
</reference>
<evidence type="ECO:0000313" key="7">
    <source>
        <dbReference type="Proteomes" id="UP000317650"/>
    </source>
</evidence>
<evidence type="ECO:0000256" key="3">
    <source>
        <dbReference type="ARBA" id="ARBA00022614"/>
    </source>
</evidence>
<evidence type="ECO:0000313" key="6">
    <source>
        <dbReference type="EMBL" id="THU52544.1"/>
    </source>
</evidence>
<dbReference type="AlphaFoldDB" id="A0A4S8IW46"/>
<evidence type="ECO:0000256" key="1">
    <source>
        <dbReference type="ARBA" id="ARBA00004496"/>
    </source>
</evidence>